<keyword evidence="1" id="KW-1133">Transmembrane helix</keyword>
<dbReference type="EMBL" id="JAJSOF020000027">
    <property type="protein sequence ID" value="KAJ4433460.1"/>
    <property type="molecule type" value="Genomic_DNA"/>
</dbReference>
<accession>A0ABQ8SI48</accession>
<organism evidence="2 3">
    <name type="scientific">Periplaneta americana</name>
    <name type="common">American cockroach</name>
    <name type="synonym">Blatta americana</name>
    <dbReference type="NCBI Taxonomy" id="6978"/>
    <lineage>
        <taxon>Eukaryota</taxon>
        <taxon>Metazoa</taxon>
        <taxon>Ecdysozoa</taxon>
        <taxon>Arthropoda</taxon>
        <taxon>Hexapoda</taxon>
        <taxon>Insecta</taxon>
        <taxon>Pterygota</taxon>
        <taxon>Neoptera</taxon>
        <taxon>Polyneoptera</taxon>
        <taxon>Dictyoptera</taxon>
        <taxon>Blattodea</taxon>
        <taxon>Blattoidea</taxon>
        <taxon>Blattidae</taxon>
        <taxon>Blattinae</taxon>
        <taxon>Periplaneta</taxon>
    </lineage>
</organism>
<proteinExistence type="predicted"/>
<evidence type="ECO:0000256" key="1">
    <source>
        <dbReference type="SAM" id="Phobius"/>
    </source>
</evidence>
<name>A0ABQ8SI48_PERAM</name>
<feature type="transmembrane region" description="Helical" evidence="1">
    <location>
        <begin position="254"/>
        <end position="272"/>
    </location>
</feature>
<keyword evidence="1" id="KW-0812">Transmembrane</keyword>
<evidence type="ECO:0000313" key="3">
    <source>
        <dbReference type="Proteomes" id="UP001148838"/>
    </source>
</evidence>
<protein>
    <submittedName>
        <fullName evidence="2">Uncharacterized protein</fullName>
    </submittedName>
</protein>
<evidence type="ECO:0000313" key="2">
    <source>
        <dbReference type="EMBL" id="KAJ4433460.1"/>
    </source>
</evidence>
<feature type="transmembrane region" description="Helical" evidence="1">
    <location>
        <begin position="212"/>
        <end position="234"/>
    </location>
</feature>
<keyword evidence="1" id="KW-0472">Membrane</keyword>
<reference evidence="2 3" key="1">
    <citation type="journal article" date="2022" name="Allergy">
        <title>Genome assembly and annotation of Periplaneta americana reveal a comprehensive cockroach allergen profile.</title>
        <authorList>
            <person name="Wang L."/>
            <person name="Xiong Q."/>
            <person name="Saelim N."/>
            <person name="Wang L."/>
            <person name="Nong W."/>
            <person name="Wan A.T."/>
            <person name="Shi M."/>
            <person name="Liu X."/>
            <person name="Cao Q."/>
            <person name="Hui J.H.L."/>
            <person name="Sookrung N."/>
            <person name="Leung T.F."/>
            <person name="Tungtrongchitr A."/>
            <person name="Tsui S.K.W."/>
        </authorList>
    </citation>
    <scope>NUCLEOTIDE SEQUENCE [LARGE SCALE GENOMIC DNA]</scope>
    <source>
        <strain evidence="2">PWHHKU_190912</strain>
    </source>
</reference>
<dbReference type="Proteomes" id="UP001148838">
    <property type="component" value="Unassembled WGS sequence"/>
</dbReference>
<sequence>MVKVCQRKMERKIMQVTLKDRIRNVDLRKNTCMKDAVQVADELKWNWGGHVAGCVFTIQVQQMNVLAMKNIPFHHLLDFPPHGSRHWRLSHSSVNDSRCNTKQNSLETKLAAFSDLDRRLKQREAKYGFAHSTLVTFMKKRKEGQCLWCGRNGNGTEVGSDGSCGDSGSNDYNDSNGSYDDNVGTGSGGNNGDYVINGYSGNSDGVRSDGNCGVLVLLMILLVDMVVMMVVVARNGCNGRSSNVSSSSDNGGDGAGIVVMVAILSMVVVVMVP</sequence>
<gene>
    <name evidence="2" type="ORF">ANN_15763</name>
</gene>
<keyword evidence="3" id="KW-1185">Reference proteome</keyword>
<comment type="caution">
    <text evidence="2">The sequence shown here is derived from an EMBL/GenBank/DDBJ whole genome shotgun (WGS) entry which is preliminary data.</text>
</comment>